<keyword evidence="11" id="KW-0325">Glycoprotein</keyword>
<evidence type="ECO:0000256" key="4">
    <source>
        <dbReference type="ARBA" id="ARBA00022676"/>
    </source>
</evidence>
<feature type="domain" description="Fucosyltransferase C-terminal" evidence="13">
    <location>
        <begin position="186"/>
        <end position="369"/>
    </location>
</feature>
<dbReference type="SUPFAM" id="SSF53756">
    <property type="entry name" value="UDP-Glycosyltransferase/glycogen phosphorylase"/>
    <property type="match status" value="1"/>
</dbReference>
<evidence type="ECO:0000313" key="15">
    <source>
        <dbReference type="EMBL" id="CAF4824324.1"/>
    </source>
</evidence>
<comment type="subcellular location">
    <subcellularLocation>
        <location evidence="1 12">Golgi apparatus</location>
        <location evidence="1 12">Golgi stack membrane</location>
        <topology evidence="1 12">Single-pass type II membrane protein</topology>
    </subcellularLocation>
</comment>
<feature type="domain" description="Fucosyltransferase N-terminal" evidence="14">
    <location>
        <begin position="34"/>
        <end position="148"/>
    </location>
</feature>
<evidence type="ECO:0000256" key="10">
    <source>
        <dbReference type="ARBA" id="ARBA00023136"/>
    </source>
</evidence>
<dbReference type="UniPathway" id="UPA00378"/>
<name>A0A821QGF5_9NEOP</name>
<accession>A0A821QGF5</accession>
<gene>
    <name evidence="15" type="ORF">PMACD_LOCUS4817</name>
</gene>
<proteinExistence type="inferred from homology"/>
<dbReference type="GO" id="GO:0032580">
    <property type="term" value="C:Golgi cisterna membrane"/>
    <property type="evidence" value="ECO:0007669"/>
    <property type="project" value="UniProtKB-SubCell"/>
</dbReference>
<keyword evidence="7" id="KW-0735">Signal-anchor</keyword>
<keyword evidence="10" id="KW-0472">Membrane</keyword>
<keyword evidence="8" id="KW-1133">Transmembrane helix</keyword>
<dbReference type="Proteomes" id="UP000663880">
    <property type="component" value="Unassembled WGS sequence"/>
</dbReference>
<keyword evidence="5 12" id="KW-0808">Transferase</keyword>
<dbReference type="InterPro" id="IPR031481">
    <property type="entry name" value="Glyco_tran_10_N"/>
</dbReference>
<comment type="similarity">
    <text evidence="3 12">Belongs to the glycosyltransferase 10 family.</text>
</comment>
<protein>
    <recommendedName>
        <fullName evidence="12">Fucosyltransferase</fullName>
        <ecNumber evidence="12">2.4.1.-</ecNumber>
    </recommendedName>
</protein>
<reference evidence="15" key="1">
    <citation type="submission" date="2021-02" db="EMBL/GenBank/DDBJ databases">
        <authorList>
            <person name="Steward A R."/>
        </authorList>
    </citation>
    <scope>NUCLEOTIDE SEQUENCE</scope>
</reference>
<dbReference type="OrthoDB" id="427096at2759"/>
<dbReference type="GO" id="GO:0008417">
    <property type="term" value="F:fucosyltransferase activity"/>
    <property type="evidence" value="ECO:0007669"/>
    <property type="project" value="InterPro"/>
</dbReference>
<dbReference type="Pfam" id="PF00852">
    <property type="entry name" value="Glyco_transf_10"/>
    <property type="match status" value="1"/>
</dbReference>
<evidence type="ECO:0000256" key="5">
    <source>
        <dbReference type="ARBA" id="ARBA00022679"/>
    </source>
</evidence>
<dbReference type="EMBL" id="CAJOBZ010000008">
    <property type="protein sequence ID" value="CAF4824324.1"/>
    <property type="molecule type" value="Genomic_DNA"/>
</dbReference>
<evidence type="ECO:0000313" key="16">
    <source>
        <dbReference type="Proteomes" id="UP000663880"/>
    </source>
</evidence>
<organism evidence="15 16">
    <name type="scientific">Pieris macdunnoughi</name>
    <dbReference type="NCBI Taxonomy" id="345717"/>
    <lineage>
        <taxon>Eukaryota</taxon>
        <taxon>Metazoa</taxon>
        <taxon>Ecdysozoa</taxon>
        <taxon>Arthropoda</taxon>
        <taxon>Hexapoda</taxon>
        <taxon>Insecta</taxon>
        <taxon>Pterygota</taxon>
        <taxon>Neoptera</taxon>
        <taxon>Endopterygota</taxon>
        <taxon>Lepidoptera</taxon>
        <taxon>Glossata</taxon>
        <taxon>Ditrysia</taxon>
        <taxon>Papilionoidea</taxon>
        <taxon>Pieridae</taxon>
        <taxon>Pierinae</taxon>
        <taxon>Pieris</taxon>
    </lineage>
</organism>
<dbReference type="AlphaFoldDB" id="A0A821QGF5"/>
<dbReference type="Pfam" id="PF17039">
    <property type="entry name" value="Glyco_tran_10_N"/>
    <property type="match status" value="1"/>
</dbReference>
<evidence type="ECO:0000256" key="7">
    <source>
        <dbReference type="ARBA" id="ARBA00022968"/>
    </source>
</evidence>
<evidence type="ECO:0000256" key="8">
    <source>
        <dbReference type="ARBA" id="ARBA00022989"/>
    </source>
</evidence>
<dbReference type="Gene3D" id="3.40.50.11660">
    <property type="entry name" value="Glycosyl transferase family 10, C-terminal domain"/>
    <property type="match status" value="1"/>
</dbReference>
<evidence type="ECO:0000259" key="13">
    <source>
        <dbReference type="Pfam" id="PF00852"/>
    </source>
</evidence>
<dbReference type="PANTHER" id="PTHR48438">
    <property type="entry name" value="ALPHA-(1,3)-FUCOSYLTRANSFERASE C-RELATED"/>
    <property type="match status" value="1"/>
</dbReference>
<dbReference type="EC" id="2.4.1.-" evidence="12"/>
<evidence type="ECO:0000256" key="3">
    <source>
        <dbReference type="ARBA" id="ARBA00008919"/>
    </source>
</evidence>
<keyword evidence="9 12" id="KW-0333">Golgi apparatus</keyword>
<dbReference type="InterPro" id="IPR055270">
    <property type="entry name" value="Glyco_tran_10_C"/>
</dbReference>
<evidence type="ECO:0000256" key="1">
    <source>
        <dbReference type="ARBA" id="ARBA00004447"/>
    </source>
</evidence>
<keyword evidence="4 12" id="KW-0328">Glycosyltransferase</keyword>
<dbReference type="InterPro" id="IPR038577">
    <property type="entry name" value="GT10-like_C_sf"/>
</dbReference>
<evidence type="ECO:0000256" key="6">
    <source>
        <dbReference type="ARBA" id="ARBA00022692"/>
    </source>
</evidence>
<evidence type="ECO:0000259" key="14">
    <source>
        <dbReference type="Pfam" id="PF17039"/>
    </source>
</evidence>
<evidence type="ECO:0000256" key="12">
    <source>
        <dbReference type="RuleBase" id="RU003832"/>
    </source>
</evidence>
<dbReference type="PANTHER" id="PTHR48438:SF1">
    <property type="entry name" value="ALPHA-(1,3)-FUCOSYLTRANSFERASE C-RELATED"/>
    <property type="match status" value="1"/>
</dbReference>
<evidence type="ECO:0000256" key="9">
    <source>
        <dbReference type="ARBA" id="ARBA00023034"/>
    </source>
</evidence>
<comment type="pathway">
    <text evidence="2">Protein modification; protein glycosylation.</text>
</comment>
<dbReference type="InterPro" id="IPR001503">
    <property type="entry name" value="Glyco_trans_10"/>
</dbReference>
<keyword evidence="16" id="KW-1185">Reference proteome</keyword>
<comment type="caution">
    <text evidence="15">The sequence shown here is derived from an EMBL/GenBank/DDBJ whole genome shotgun (WGS) entry which is preliminary data.</text>
</comment>
<evidence type="ECO:0000256" key="11">
    <source>
        <dbReference type="ARBA" id="ARBA00023180"/>
    </source>
</evidence>
<evidence type="ECO:0000256" key="2">
    <source>
        <dbReference type="ARBA" id="ARBA00004922"/>
    </source>
</evidence>
<keyword evidence="6 12" id="KW-0812">Transmembrane</keyword>
<sequence>MTKSNRKLHSQIFSQTSVFFNINDQYVHSSGRIKYILRWTSERTVPFVYMGEGNDGFLKRKCAYTNCIVTNNRSLLGDYTNFDIIVFNGPEIINLPKEELPQKRSQHQKYVFASIESSDNYPICRDDFNNYFNWTWTYKLSSEVQWGYMTIRDENKQIVGPKIDMNWLDFERMKPVSEDVKLKLGNKTKAAAWFVSNCFSRSRRNELTRELAAELAKYDLYIDIYGSCGPLKCSRNDEDACDNMLERDYFFYLSFENSLAEDYVTEKLLHPLKHLTVPIVYGGANYTRFMPDSAYLNVRELGVKKLAEKMNALIENSEDYREYFRWTNHYSYHTKAESIETDEYCRFCSILSEDDLVKRKSVYENFSKWWDPPLRC</sequence>